<evidence type="ECO:0000313" key="1">
    <source>
        <dbReference type="EMBL" id="ECE6362479.1"/>
    </source>
</evidence>
<organism evidence="1">
    <name type="scientific">Salmonella enterica subsp. salamae</name>
    <dbReference type="NCBI Taxonomy" id="59202"/>
    <lineage>
        <taxon>Bacteria</taxon>
        <taxon>Pseudomonadati</taxon>
        <taxon>Pseudomonadota</taxon>
        <taxon>Gammaproteobacteria</taxon>
        <taxon>Enterobacterales</taxon>
        <taxon>Enterobacteriaceae</taxon>
        <taxon>Salmonella</taxon>
    </lineage>
</organism>
<proteinExistence type="predicted"/>
<sequence>MAMLFAARRDWVTGGGVPAELCKQPCYTRISRNTTIEGWCSHDIGQILTAPGQFCAKEN</sequence>
<accession>A0A5Y2LYS6</accession>
<name>A0A5Y2LYS6_SALER</name>
<dbReference type="EMBL" id="AAIIOQ010000040">
    <property type="protein sequence ID" value="ECE6362479.1"/>
    <property type="molecule type" value="Genomic_DNA"/>
</dbReference>
<dbReference type="AlphaFoldDB" id="A0A5Y2LYS6"/>
<comment type="caution">
    <text evidence="1">The sequence shown here is derived from an EMBL/GenBank/DDBJ whole genome shotgun (WGS) entry which is preliminary data.</text>
</comment>
<gene>
    <name evidence="1" type="ORF">DPA05_23050</name>
</gene>
<protein>
    <submittedName>
        <fullName evidence="1">Uncharacterized protein</fullName>
    </submittedName>
</protein>
<reference evidence="1" key="1">
    <citation type="submission" date="2018-06" db="EMBL/GenBank/DDBJ databases">
        <authorList>
            <person name="Ashton P.M."/>
            <person name="Dallman T."/>
            <person name="Nair S."/>
            <person name="De Pinna E."/>
            <person name="Peters T."/>
            <person name="Grant K."/>
        </authorList>
    </citation>
    <scope>NUCLEOTIDE SEQUENCE [LARGE SCALE GENOMIC DNA]</scope>
    <source>
        <strain evidence="1">319688</strain>
    </source>
</reference>
<dbReference type="Proteomes" id="UP000839852">
    <property type="component" value="Unassembled WGS sequence"/>
</dbReference>